<evidence type="ECO:0000313" key="2">
    <source>
        <dbReference type="Proteomes" id="UP000256964"/>
    </source>
</evidence>
<dbReference type="EMBL" id="KZ857404">
    <property type="protein sequence ID" value="RDX49572.1"/>
    <property type="molecule type" value="Genomic_DNA"/>
</dbReference>
<accession>A0A371DAQ2</accession>
<evidence type="ECO:0008006" key="3">
    <source>
        <dbReference type="Google" id="ProtNLM"/>
    </source>
</evidence>
<keyword evidence="2" id="KW-1185">Reference proteome</keyword>
<dbReference type="Proteomes" id="UP000256964">
    <property type="component" value="Unassembled WGS sequence"/>
</dbReference>
<organism evidence="1 2">
    <name type="scientific">Lentinus brumalis</name>
    <dbReference type="NCBI Taxonomy" id="2498619"/>
    <lineage>
        <taxon>Eukaryota</taxon>
        <taxon>Fungi</taxon>
        <taxon>Dikarya</taxon>
        <taxon>Basidiomycota</taxon>
        <taxon>Agaricomycotina</taxon>
        <taxon>Agaricomycetes</taxon>
        <taxon>Polyporales</taxon>
        <taxon>Polyporaceae</taxon>
        <taxon>Lentinus</taxon>
    </lineage>
</organism>
<gene>
    <name evidence="1" type="ORF">OH76DRAFT_1482945</name>
</gene>
<name>A0A371DAQ2_9APHY</name>
<reference evidence="1 2" key="1">
    <citation type="journal article" date="2018" name="Biotechnol. Biofuels">
        <title>Integrative visual omics of the white-rot fungus Polyporus brumalis exposes the biotechnological potential of its oxidative enzymes for delignifying raw plant biomass.</title>
        <authorList>
            <person name="Miyauchi S."/>
            <person name="Rancon A."/>
            <person name="Drula E."/>
            <person name="Hage H."/>
            <person name="Chaduli D."/>
            <person name="Favel A."/>
            <person name="Grisel S."/>
            <person name="Henrissat B."/>
            <person name="Herpoel-Gimbert I."/>
            <person name="Ruiz-Duenas F.J."/>
            <person name="Chevret D."/>
            <person name="Hainaut M."/>
            <person name="Lin J."/>
            <person name="Wang M."/>
            <person name="Pangilinan J."/>
            <person name="Lipzen A."/>
            <person name="Lesage-Meessen L."/>
            <person name="Navarro D."/>
            <person name="Riley R."/>
            <person name="Grigoriev I.V."/>
            <person name="Zhou S."/>
            <person name="Raouche S."/>
            <person name="Rosso M.N."/>
        </authorList>
    </citation>
    <scope>NUCLEOTIDE SEQUENCE [LARGE SCALE GENOMIC DNA]</scope>
    <source>
        <strain evidence="1 2">BRFM 1820</strain>
    </source>
</reference>
<proteinExistence type="predicted"/>
<sequence length="273" mass="30177">MFQVYKGPLVQHSPIFRDMFALPRPQTEASEAASGPGTVPLYDSSYDVRWCSCLEDASGQATAETPRATMCAPASVWPTSTTWTSFCTSRFGRCGRSIPDTYALFQDRGRLVEAPSLLPMAIAECCTLGSKIVDGYTRPDLIVEHLSPSDMGICFQAKDKLIEARVHAFQQLFDPKVRQRCTAIAADNVYFNRFYSDLRGGAVLGLYTPNVWDSFSGYMSARIPGVCDSCKQAFIVEDLAQQKRIFDGLPALLGIPVEGWGTPPSPRWHPSRK</sequence>
<evidence type="ECO:0000313" key="1">
    <source>
        <dbReference type="EMBL" id="RDX49572.1"/>
    </source>
</evidence>
<protein>
    <recommendedName>
        <fullName evidence="3">BTB domain-containing protein</fullName>
    </recommendedName>
</protein>
<dbReference type="AlphaFoldDB" id="A0A371DAQ2"/>
<dbReference type="OrthoDB" id="3036049at2759"/>